<gene>
    <name evidence="2" type="ORF">HBN89_07990</name>
</gene>
<name>A0A9Q5B025_PSEFR</name>
<reference evidence="2 3" key="1">
    <citation type="journal article" date="2020" name="Front. Microbiol.">
        <title>Genetic Organization of the aprX-lipA2 Operon Affects the Proteolytic Potential of Pseudomonas Species in Milk.</title>
        <authorList>
            <person name="Maier C."/>
            <person name="Huptas C."/>
            <person name="von Neubeck M."/>
            <person name="Scherer S."/>
            <person name="Wenning M."/>
            <person name="Lucking G."/>
        </authorList>
    </citation>
    <scope>NUCLEOTIDE SEQUENCE [LARGE SCALE GENOMIC DNA]</scope>
    <source>
        <strain evidence="2 3">WS 5094</strain>
    </source>
</reference>
<organism evidence="2 3">
    <name type="scientific">Pseudomonas fragi</name>
    <dbReference type="NCBI Taxonomy" id="296"/>
    <lineage>
        <taxon>Bacteria</taxon>
        <taxon>Pseudomonadati</taxon>
        <taxon>Pseudomonadota</taxon>
        <taxon>Gammaproteobacteria</taxon>
        <taxon>Pseudomonadales</taxon>
        <taxon>Pseudomonadaceae</taxon>
        <taxon>Pseudomonas</taxon>
    </lineage>
</organism>
<accession>A0A9Q5B025</accession>
<evidence type="ECO:0000313" key="2">
    <source>
        <dbReference type="EMBL" id="NNB49212.1"/>
    </source>
</evidence>
<dbReference type="EMBL" id="JAAQYX010000008">
    <property type="protein sequence ID" value="NNB49212.1"/>
    <property type="molecule type" value="Genomic_DNA"/>
</dbReference>
<dbReference type="AlphaFoldDB" id="A0A9Q5B025"/>
<comment type="caution">
    <text evidence="2">The sequence shown here is derived from an EMBL/GenBank/DDBJ whole genome shotgun (WGS) entry which is preliminary data.</text>
</comment>
<evidence type="ECO:0000313" key="3">
    <source>
        <dbReference type="Proteomes" id="UP000564604"/>
    </source>
</evidence>
<feature type="domain" description="DUF4365" evidence="1">
    <location>
        <begin position="14"/>
        <end position="139"/>
    </location>
</feature>
<dbReference type="Pfam" id="PF14280">
    <property type="entry name" value="DUF4365"/>
    <property type="match status" value="1"/>
</dbReference>
<dbReference type="Proteomes" id="UP000564604">
    <property type="component" value="Unassembled WGS sequence"/>
</dbReference>
<evidence type="ECO:0000259" key="1">
    <source>
        <dbReference type="Pfam" id="PF14280"/>
    </source>
</evidence>
<proteinExistence type="predicted"/>
<dbReference type="InterPro" id="IPR025375">
    <property type="entry name" value="DUF4365"/>
</dbReference>
<dbReference type="RefSeq" id="WP_169873155.1">
    <property type="nucleotide sequence ID" value="NZ_JAAQYU010000028.1"/>
</dbReference>
<sequence length="241" mass="27246">MKEYKKRSVNGNAGEYLAAYQFTKVLQWPYRMLDIDIGVDGEIEILDSARISTSDVIKVQVKTFNSISKASSKKIYVKGNHIQYWKKFCLPIIVVCVDLSKEKVYWKPVTATECYENGGKSQAIIIDLQADELTPACGAKLQALVSPATSKEIGQILNNMRALYATIKDQNDFAVDAEQLYHVEGLVNQFEYEAKLFNELALHFPWRCGILTRGEVAMMQKNVRRVENNVSVSYSRGLNGM</sequence>
<protein>
    <submittedName>
        <fullName evidence="2">DUF4365 domain-containing protein</fullName>
    </submittedName>
</protein>